<evidence type="ECO:0000256" key="2">
    <source>
        <dbReference type="ARBA" id="ARBA00034247"/>
    </source>
</evidence>
<dbReference type="InterPro" id="IPR050469">
    <property type="entry name" value="Diguanylate_Cyclase"/>
</dbReference>
<dbReference type="InterPro" id="IPR043128">
    <property type="entry name" value="Rev_trsase/Diguanyl_cyclase"/>
</dbReference>
<dbReference type="EC" id="2.7.7.65" evidence="1"/>
<comment type="catalytic activity">
    <reaction evidence="2">
        <text>2 GTP = 3',3'-c-di-GMP + 2 diphosphate</text>
        <dbReference type="Rhea" id="RHEA:24898"/>
        <dbReference type="ChEBI" id="CHEBI:33019"/>
        <dbReference type="ChEBI" id="CHEBI:37565"/>
        <dbReference type="ChEBI" id="CHEBI:58805"/>
        <dbReference type="EC" id="2.7.7.65"/>
    </reaction>
</comment>
<keyword evidence="3" id="KW-0472">Membrane</keyword>
<dbReference type="SUPFAM" id="SSF55073">
    <property type="entry name" value="Nucleotide cyclase"/>
    <property type="match status" value="1"/>
</dbReference>
<evidence type="ECO:0000313" key="5">
    <source>
        <dbReference type="EMBL" id="MEX8191767.1"/>
    </source>
</evidence>
<reference evidence="5 6" key="1">
    <citation type="journal article" date="2013" name="Int. J. Syst. Evol. Microbiol.">
        <title>Comamonas guangdongensis sp. nov., isolated from subterranean forest sediment, and emended description of the genus Comamonas.</title>
        <authorList>
            <person name="Zhang J."/>
            <person name="Wang Y."/>
            <person name="Zhou S."/>
            <person name="Wu C."/>
            <person name="He J."/>
            <person name="Li F."/>
        </authorList>
    </citation>
    <scope>NUCLEOTIDE SEQUENCE [LARGE SCALE GENOMIC DNA]</scope>
    <source>
        <strain evidence="5 6">CCTCC AB2011133</strain>
    </source>
</reference>
<dbReference type="Proteomes" id="UP001561046">
    <property type="component" value="Unassembled WGS sequence"/>
</dbReference>
<dbReference type="Gene3D" id="3.30.70.270">
    <property type="match status" value="1"/>
</dbReference>
<dbReference type="GO" id="GO:0052621">
    <property type="term" value="F:diguanylate cyclase activity"/>
    <property type="evidence" value="ECO:0007669"/>
    <property type="project" value="UniProtKB-EC"/>
</dbReference>
<dbReference type="PROSITE" id="PS50887">
    <property type="entry name" value="GGDEF"/>
    <property type="match status" value="1"/>
</dbReference>
<organism evidence="5 6">
    <name type="scientific">Comamonas guangdongensis</name>
    <dbReference type="NCBI Taxonomy" id="510515"/>
    <lineage>
        <taxon>Bacteria</taxon>
        <taxon>Pseudomonadati</taxon>
        <taxon>Pseudomonadota</taxon>
        <taxon>Betaproteobacteria</taxon>
        <taxon>Burkholderiales</taxon>
        <taxon>Comamonadaceae</taxon>
        <taxon>Comamonas</taxon>
    </lineage>
</organism>
<accession>A0ABV3ZQA0</accession>
<evidence type="ECO:0000256" key="3">
    <source>
        <dbReference type="SAM" id="Phobius"/>
    </source>
</evidence>
<dbReference type="InterPro" id="IPR000160">
    <property type="entry name" value="GGDEF_dom"/>
</dbReference>
<keyword evidence="5" id="KW-0548">Nucleotidyltransferase</keyword>
<comment type="caution">
    <text evidence="5">The sequence shown here is derived from an EMBL/GenBank/DDBJ whole genome shotgun (WGS) entry which is preliminary data.</text>
</comment>
<feature type="transmembrane region" description="Helical" evidence="3">
    <location>
        <begin position="140"/>
        <end position="159"/>
    </location>
</feature>
<feature type="transmembrane region" description="Helical" evidence="3">
    <location>
        <begin position="117"/>
        <end position="133"/>
    </location>
</feature>
<dbReference type="NCBIfam" id="TIGR00254">
    <property type="entry name" value="GGDEF"/>
    <property type="match status" value="1"/>
</dbReference>
<keyword evidence="3" id="KW-1133">Transmembrane helix</keyword>
<dbReference type="PANTHER" id="PTHR45138:SF9">
    <property type="entry name" value="DIGUANYLATE CYCLASE DGCM-RELATED"/>
    <property type="match status" value="1"/>
</dbReference>
<keyword evidence="6" id="KW-1185">Reference proteome</keyword>
<gene>
    <name evidence="5" type="ORF">AB6724_02820</name>
</gene>
<feature type="transmembrane region" description="Helical" evidence="3">
    <location>
        <begin position="35"/>
        <end position="55"/>
    </location>
</feature>
<feature type="transmembrane region" description="Helical" evidence="3">
    <location>
        <begin position="91"/>
        <end position="111"/>
    </location>
</feature>
<keyword evidence="5" id="KW-0808">Transferase</keyword>
<dbReference type="InterPro" id="IPR029787">
    <property type="entry name" value="Nucleotide_cyclase"/>
</dbReference>
<dbReference type="PANTHER" id="PTHR45138">
    <property type="entry name" value="REGULATORY COMPONENTS OF SENSORY TRANSDUCTION SYSTEM"/>
    <property type="match status" value="1"/>
</dbReference>
<feature type="domain" description="GGDEF" evidence="4">
    <location>
        <begin position="246"/>
        <end position="379"/>
    </location>
</feature>
<dbReference type="Pfam" id="PF00990">
    <property type="entry name" value="GGDEF"/>
    <property type="match status" value="1"/>
</dbReference>
<sequence length="379" mass="41224">MSLDAIVARPRLQRWLDLVLTTEPRQRASLVTTGWACLLMVCCVFSLELGAVAGLADPQLVRWWSLGSGACVLISFALIRSGASMGWRDPAFTHVQIAYAITSNAVAYAIADQARGITPPVLAVIMMFGVFGLRPAQIKVLMVYGLIAYGVAAALVQCWEPLGAMPVELAAMYLLIVAVVLFTSTALTLRAHAMREHLQGRKRDLSQAVEQVRELATRDELTGLPNRRHMQEMMRVEGLRAARSGQPLLMAQLDLDAFKVINDTHGHAAGDLVLQSFARLVSGCVRSADILARWGGEEFVLLMCNTSAQDGSYLLERVRSVVAATPVQLPTGATIELTVSVGAAQFLEGEELASLLERADEALYAAKRLGRNRVVWATR</sequence>
<protein>
    <recommendedName>
        <fullName evidence="1">diguanylate cyclase</fullName>
        <ecNumber evidence="1">2.7.7.65</ecNumber>
    </recommendedName>
</protein>
<proteinExistence type="predicted"/>
<keyword evidence="3" id="KW-0812">Transmembrane</keyword>
<dbReference type="EMBL" id="JBFYGN010000002">
    <property type="protein sequence ID" value="MEX8191767.1"/>
    <property type="molecule type" value="Genomic_DNA"/>
</dbReference>
<evidence type="ECO:0000256" key="1">
    <source>
        <dbReference type="ARBA" id="ARBA00012528"/>
    </source>
</evidence>
<dbReference type="CDD" id="cd01949">
    <property type="entry name" value="GGDEF"/>
    <property type="match status" value="1"/>
</dbReference>
<dbReference type="SMART" id="SM00267">
    <property type="entry name" value="GGDEF"/>
    <property type="match status" value="1"/>
</dbReference>
<dbReference type="RefSeq" id="WP_369336976.1">
    <property type="nucleotide sequence ID" value="NZ_JBFYGN010000002.1"/>
</dbReference>
<evidence type="ECO:0000313" key="6">
    <source>
        <dbReference type="Proteomes" id="UP001561046"/>
    </source>
</evidence>
<evidence type="ECO:0000259" key="4">
    <source>
        <dbReference type="PROSITE" id="PS50887"/>
    </source>
</evidence>
<feature type="transmembrane region" description="Helical" evidence="3">
    <location>
        <begin position="61"/>
        <end position="79"/>
    </location>
</feature>
<name>A0ABV3ZQA0_9BURK</name>
<feature type="transmembrane region" description="Helical" evidence="3">
    <location>
        <begin position="171"/>
        <end position="193"/>
    </location>
</feature>